<dbReference type="OrthoDB" id="4186351at2759"/>
<name>C6H7C6_AJECH</name>
<feature type="chain" id="PRO_5002965847" evidence="2">
    <location>
        <begin position="24"/>
        <end position="151"/>
    </location>
</feature>
<proteinExistence type="predicted"/>
<dbReference type="HOGENOM" id="CLU_122919_0_0_1"/>
<evidence type="ECO:0000313" key="3">
    <source>
        <dbReference type="EMBL" id="EER44297.1"/>
    </source>
</evidence>
<evidence type="ECO:0000313" key="4">
    <source>
        <dbReference type="Proteomes" id="UP000002624"/>
    </source>
</evidence>
<protein>
    <submittedName>
        <fullName evidence="3">Uncharacterized protein</fullName>
    </submittedName>
</protein>
<feature type="signal peptide" evidence="2">
    <location>
        <begin position="1"/>
        <end position="23"/>
    </location>
</feature>
<dbReference type="VEuPathDB" id="FungiDB:HCDG_02327"/>
<organism evidence="3 4">
    <name type="scientific">Ajellomyces capsulatus (strain H143)</name>
    <name type="common">Darling's disease fungus</name>
    <name type="synonym">Histoplasma capsulatum</name>
    <dbReference type="NCBI Taxonomy" id="544712"/>
    <lineage>
        <taxon>Eukaryota</taxon>
        <taxon>Fungi</taxon>
        <taxon>Dikarya</taxon>
        <taxon>Ascomycota</taxon>
        <taxon>Pezizomycotina</taxon>
        <taxon>Eurotiomycetes</taxon>
        <taxon>Eurotiomycetidae</taxon>
        <taxon>Onygenales</taxon>
        <taxon>Ajellomycetaceae</taxon>
        <taxon>Histoplasma</taxon>
    </lineage>
</organism>
<evidence type="ECO:0000256" key="1">
    <source>
        <dbReference type="SAM" id="MobiDB-lite"/>
    </source>
</evidence>
<dbReference type="EMBL" id="GG692420">
    <property type="protein sequence ID" value="EER44297.1"/>
    <property type="molecule type" value="Genomic_DNA"/>
</dbReference>
<evidence type="ECO:0000256" key="2">
    <source>
        <dbReference type="SAM" id="SignalP"/>
    </source>
</evidence>
<dbReference type="OMA" id="KAFRLMS"/>
<keyword evidence="2" id="KW-0732">Signal</keyword>
<feature type="region of interest" description="Disordered" evidence="1">
    <location>
        <begin position="37"/>
        <end position="58"/>
    </location>
</feature>
<gene>
    <name evidence="3" type="ORF">HCDG_02327</name>
</gene>
<reference evidence="4" key="1">
    <citation type="submission" date="2009-05" db="EMBL/GenBank/DDBJ databases">
        <title>The genome sequence of Ajellomyces capsulatus strain H143.</title>
        <authorList>
            <person name="Champion M."/>
            <person name="Cuomo C.A."/>
            <person name="Ma L.-J."/>
            <person name="Henn M.R."/>
            <person name="Sil A."/>
            <person name="Goldman B."/>
            <person name="Young S.K."/>
            <person name="Kodira C.D."/>
            <person name="Zeng Q."/>
            <person name="Koehrsen M."/>
            <person name="Alvarado L."/>
            <person name="Berlin A.M."/>
            <person name="Borenstein D."/>
            <person name="Chen Z."/>
            <person name="Engels R."/>
            <person name="Freedman E."/>
            <person name="Gellesch M."/>
            <person name="Goldberg J."/>
            <person name="Griggs A."/>
            <person name="Gujja S."/>
            <person name="Heiman D.I."/>
            <person name="Hepburn T.A."/>
            <person name="Howarth C."/>
            <person name="Jen D."/>
            <person name="Larson L."/>
            <person name="Lewis B."/>
            <person name="Mehta T."/>
            <person name="Park D."/>
            <person name="Pearson M."/>
            <person name="Roberts A."/>
            <person name="Saif S."/>
            <person name="Shea T.D."/>
            <person name="Shenoy N."/>
            <person name="Sisk P."/>
            <person name="Stolte C."/>
            <person name="Sykes S."/>
            <person name="Walk T."/>
            <person name="White J."/>
            <person name="Yandava C."/>
            <person name="Klein B."/>
            <person name="McEwen J.G."/>
            <person name="Puccia R."/>
            <person name="Goldman G.H."/>
            <person name="Felipe M.S."/>
            <person name="Nino-Vega G."/>
            <person name="San-Blas G."/>
            <person name="Taylor J.W."/>
            <person name="Mendoza L."/>
            <person name="Galagan J.E."/>
            <person name="Nusbaum C."/>
            <person name="Birren B.W."/>
        </authorList>
    </citation>
    <scope>NUCLEOTIDE SEQUENCE [LARGE SCALE GENOMIC DNA]</scope>
    <source>
        <strain evidence="4">H143</strain>
    </source>
</reference>
<feature type="compositionally biased region" description="Basic and acidic residues" evidence="1">
    <location>
        <begin position="44"/>
        <end position="57"/>
    </location>
</feature>
<sequence length="151" mass="17149">MGRKCYPTYLALTAIHLFLGVNAATIGTFPEYNGNNLSSTKNIIKREPNPEPGRDSEFDFDFDFDDDGDIDDYGLKQLSPEELEKAFRLMSEIPDKLGRFKKAIDDVGSYKNAAKLLLSRRKRSRKKKAYQRMQKLAAEVIGVVVIQSYCT</sequence>
<dbReference type="Proteomes" id="UP000002624">
    <property type="component" value="Unassembled WGS sequence"/>
</dbReference>
<accession>C6H7C6</accession>
<dbReference type="AlphaFoldDB" id="C6H7C6"/>